<name>A0A6J7G5H6_9ZZZZ</name>
<dbReference type="EMBL" id="CAFBMH010000023">
    <property type="protein sequence ID" value="CAB4901984.1"/>
    <property type="molecule type" value="Genomic_DNA"/>
</dbReference>
<evidence type="ECO:0000313" key="4">
    <source>
        <dbReference type="EMBL" id="CAB5007169.1"/>
    </source>
</evidence>
<dbReference type="PANTHER" id="PTHR39338">
    <property type="entry name" value="BLL5662 PROTEIN-RELATED"/>
    <property type="match status" value="1"/>
</dbReference>
<evidence type="ECO:0000313" key="3">
    <source>
        <dbReference type="EMBL" id="CAB4901984.1"/>
    </source>
</evidence>
<feature type="compositionally biased region" description="Acidic residues" evidence="2">
    <location>
        <begin position="104"/>
        <end position="114"/>
    </location>
</feature>
<dbReference type="AlphaFoldDB" id="A0A6J7G5H6"/>
<feature type="coiled-coil region" evidence="1">
    <location>
        <begin position="211"/>
        <end position="238"/>
    </location>
</feature>
<evidence type="ECO:0000256" key="1">
    <source>
        <dbReference type="SAM" id="Coils"/>
    </source>
</evidence>
<organism evidence="3">
    <name type="scientific">freshwater metagenome</name>
    <dbReference type="NCBI Taxonomy" id="449393"/>
    <lineage>
        <taxon>unclassified sequences</taxon>
        <taxon>metagenomes</taxon>
        <taxon>ecological metagenomes</taxon>
    </lineage>
</organism>
<gene>
    <name evidence="3" type="ORF">UFOPK3543_00916</name>
    <name evidence="4" type="ORF">UFOPK3967_02039</name>
</gene>
<reference evidence="3" key="1">
    <citation type="submission" date="2020-05" db="EMBL/GenBank/DDBJ databases">
        <authorList>
            <person name="Chiriac C."/>
            <person name="Salcher M."/>
            <person name="Ghai R."/>
            <person name="Kavagutti S V."/>
        </authorList>
    </citation>
    <scope>NUCLEOTIDE SEQUENCE</scope>
</reference>
<proteinExistence type="predicted"/>
<dbReference type="InterPro" id="IPR008912">
    <property type="entry name" value="Uncharacterised_CoxE"/>
</dbReference>
<protein>
    <submittedName>
        <fullName evidence="3">Unannotated protein</fullName>
    </submittedName>
</protein>
<dbReference type="InterPro" id="IPR011195">
    <property type="entry name" value="UCP010256"/>
</dbReference>
<accession>A0A6J7G5H6</accession>
<keyword evidence="1" id="KW-0175">Coiled coil</keyword>
<evidence type="ECO:0000256" key="2">
    <source>
        <dbReference type="SAM" id="MobiDB-lite"/>
    </source>
</evidence>
<sequence>MTDVAAGTPSTVPSSETLPRSSMLDLLNRFIMELREAGLPVSLTENLDAMEAVTHIPIEDREAFKYALAATLVKNQSHWRAFEIVFEVFFSLRGAEYSIGGDADDGSLADDIPEDAQFNQGEGERGGGGGGSSLTPEQIAEMLFQALLKGDNAMMRAIARQSVRRYAGMEPGRPVGGTYYLYRTLRNLDLDNVLERLLEATRGQAPEPLTKLEERLERDEFENRIDQLKKEIEAEIRRHLVADRGVEAMAKTLRKPLPEDVDFMHASRDEMMSLRKAIYPLTRKLAVRLARKRRHGRKGPLDFRNTVRHSLSYGGVPAEPKFKYPRPSKPEIMVIADISGSVASFARFTLHLVYAISSQFSKVRSFVFIDGLDEVTSYFEGVEDIADAVHRVNTEADVVWVDGHSDYGHAFSVFWEKFGKEIGPKTAIMILGDARNNYHASQSWIVKEMQRRARKVFWLNPEPRSYWDTGDSIVGEYATYCDGTFEVRNLRQLEAFVENLV</sequence>
<dbReference type="PIRSF" id="PIRSF010256">
    <property type="entry name" value="CoxE_vWa"/>
    <property type="match status" value="1"/>
</dbReference>
<dbReference type="Pfam" id="PF05762">
    <property type="entry name" value="VWA_CoxE"/>
    <property type="match status" value="1"/>
</dbReference>
<dbReference type="PANTHER" id="PTHR39338:SF5">
    <property type="entry name" value="BLR6139 PROTEIN"/>
    <property type="match status" value="1"/>
</dbReference>
<dbReference type="EMBL" id="CAFBOS010000139">
    <property type="protein sequence ID" value="CAB5007169.1"/>
    <property type="molecule type" value="Genomic_DNA"/>
</dbReference>
<feature type="region of interest" description="Disordered" evidence="2">
    <location>
        <begin position="104"/>
        <end position="134"/>
    </location>
</feature>